<comment type="subunit">
    <text evidence="3 10">Homodimer.</text>
</comment>
<dbReference type="HAMAP" id="MF_00315">
    <property type="entry name" value="DXP_synth"/>
    <property type="match status" value="1"/>
</dbReference>
<comment type="cofactor">
    <cofactor evidence="10">
        <name>thiamine diphosphate</name>
        <dbReference type="ChEBI" id="CHEBI:58937"/>
    </cofactor>
    <text evidence="10">Binds 1 thiamine pyrophosphate per subunit.</text>
</comment>
<dbReference type="InterPro" id="IPR049557">
    <property type="entry name" value="Transketolase_CS"/>
</dbReference>
<comment type="pathway">
    <text evidence="1 10">Metabolic intermediate biosynthesis; 1-deoxy-D-xylulose 5-phosphate biosynthesis; 1-deoxy-D-xylulose 5-phosphate from D-glyceraldehyde 3-phosphate and pyruvate: step 1/1.</text>
</comment>
<name>A0ABS4XWX9_9ACTN</name>
<proteinExistence type="inferred from homology"/>
<dbReference type="Pfam" id="PF13292">
    <property type="entry name" value="DXP_synthase_N"/>
    <property type="match status" value="2"/>
</dbReference>
<evidence type="ECO:0000313" key="14">
    <source>
        <dbReference type="Proteomes" id="UP001519291"/>
    </source>
</evidence>
<dbReference type="Proteomes" id="UP001519291">
    <property type="component" value="Unassembled WGS sequence"/>
</dbReference>
<feature type="binding site" evidence="10">
    <location>
        <position position="140"/>
    </location>
    <ligand>
        <name>Mg(2+)</name>
        <dbReference type="ChEBI" id="CHEBI:18420"/>
    </ligand>
</feature>
<keyword evidence="7 10" id="KW-0784">Thiamine biosynthesis</keyword>
<feature type="binding site" evidence="10">
    <location>
        <position position="170"/>
    </location>
    <ligand>
        <name>Mg(2+)</name>
        <dbReference type="ChEBI" id="CHEBI:18420"/>
    </ligand>
</feature>
<comment type="caution">
    <text evidence="13">The sequence shown here is derived from an EMBL/GenBank/DDBJ whole genome shotgun (WGS) entry which is preliminary data.</text>
</comment>
<feature type="binding site" evidence="10">
    <location>
        <position position="170"/>
    </location>
    <ligand>
        <name>thiamine diphosphate</name>
        <dbReference type="ChEBI" id="CHEBI:58937"/>
    </ligand>
</feature>
<organism evidence="13 14">
    <name type="scientific">Streptomyces syringium</name>
    <dbReference type="NCBI Taxonomy" id="76729"/>
    <lineage>
        <taxon>Bacteria</taxon>
        <taxon>Bacillati</taxon>
        <taxon>Actinomycetota</taxon>
        <taxon>Actinomycetes</taxon>
        <taxon>Kitasatosporales</taxon>
        <taxon>Streptomycetaceae</taxon>
        <taxon>Streptomyces</taxon>
    </lineage>
</organism>
<evidence type="ECO:0000256" key="6">
    <source>
        <dbReference type="ARBA" id="ARBA00022842"/>
    </source>
</evidence>
<feature type="domain" description="Transketolase-like pyrimidine-binding" evidence="12">
    <location>
        <begin position="289"/>
        <end position="453"/>
    </location>
</feature>
<comment type="function">
    <text evidence="10">Catalyzes the acyloin condensation reaction between C atoms 2 and 3 of pyruvate and glyceraldehyde 3-phosphate to yield 1-deoxy-D-xylulose-5-phosphate (DXP).</text>
</comment>
<dbReference type="SMART" id="SM00861">
    <property type="entry name" value="Transket_pyr"/>
    <property type="match status" value="1"/>
</dbReference>
<dbReference type="PROSITE" id="PS00801">
    <property type="entry name" value="TRANSKETOLASE_1"/>
    <property type="match status" value="1"/>
</dbReference>
<dbReference type="SUPFAM" id="SSF52922">
    <property type="entry name" value="TK C-terminal domain-like"/>
    <property type="match status" value="1"/>
</dbReference>
<keyword evidence="4 10" id="KW-0808">Transferase</keyword>
<feature type="binding site" evidence="10">
    <location>
        <begin position="141"/>
        <end position="142"/>
    </location>
    <ligand>
        <name>thiamine diphosphate</name>
        <dbReference type="ChEBI" id="CHEBI:58937"/>
    </ligand>
</feature>
<feature type="binding site" evidence="10">
    <location>
        <begin position="108"/>
        <end position="110"/>
    </location>
    <ligand>
        <name>thiamine diphosphate</name>
        <dbReference type="ChEBI" id="CHEBI:58937"/>
    </ligand>
</feature>
<dbReference type="InterPro" id="IPR005475">
    <property type="entry name" value="Transketolase-like_Pyr-bd"/>
</dbReference>
<evidence type="ECO:0000256" key="1">
    <source>
        <dbReference type="ARBA" id="ARBA00004980"/>
    </source>
</evidence>
<evidence type="ECO:0000256" key="3">
    <source>
        <dbReference type="ARBA" id="ARBA00011738"/>
    </source>
</evidence>
<keyword evidence="5 10" id="KW-0479">Metal-binding</keyword>
<dbReference type="EMBL" id="JAGIOH010000001">
    <property type="protein sequence ID" value="MBP2400767.1"/>
    <property type="molecule type" value="Genomic_DNA"/>
</dbReference>
<dbReference type="InterPro" id="IPR020826">
    <property type="entry name" value="Transketolase_BS"/>
</dbReference>
<keyword evidence="9 10" id="KW-0414">Isoprene biosynthesis</keyword>
<dbReference type="SUPFAM" id="SSF52518">
    <property type="entry name" value="Thiamin diphosphate-binding fold (THDP-binding)"/>
    <property type="match status" value="1"/>
</dbReference>
<dbReference type="PANTHER" id="PTHR43322">
    <property type="entry name" value="1-D-DEOXYXYLULOSE 5-PHOSPHATE SYNTHASE-RELATED"/>
    <property type="match status" value="1"/>
</dbReference>
<dbReference type="GO" id="GO:0008661">
    <property type="term" value="F:1-deoxy-D-xylulose-5-phosphate synthase activity"/>
    <property type="evidence" value="ECO:0007669"/>
    <property type="project" value="UniProtKB-EC"/>
</dbReference>
<dbReference type="NCBIfam" id="NF003933">
    <property type="entry name" value="PRK05444.2-2"/>
    <property type="match status" value="1"/>
</dbReference>
<dbReference type="InterPro" id="IPR033248">
    <property type="entry name" value="Transketolase_C"/>
</dbReference>
<dbReference type="InterPro" id="IPR005477">
    <property type="entry name" value="Dxylulose-5-P_synthase"/>
</dbReference>
<evidence type="ECO:0000259" key="12">
    <source>
        <dbReference type="SMART" id="SM00861"/>
    </source>
</evidence>
<protein>
    <recommendedName>
        <fullName evidence="10">1-deoxy-D-xylulose-5-phosphate synthase</fullName>
        <ecNumber evidence="10">2.2.1.7</ecNumber>
    </recommendedName>
    <alternativeName>
        <fullName evidence="10">1-deoxyxylulose-5-phosphate synthase</fullName>
        <shortName evidence="10">DXP synthase</shortName>
        <shortName evidence="10">DXPS</shortName>
    </alternativeName>
</protein>
<dbReference type="PANTHER" id="PTHR43322:SF5">
    <property type="entry name" value="1-DEOXY-D-XYLULOSE-5-PHOSPHATE SYNTHASE, CHLOROPLASTIC"/>
    <property type="match status" value="1"/>
</dbReference>
<dbReference type="InterPro" id="IPR009014">
    <property type="entry name" value="Transketo_C/PFOR_II"/>
</dbReference>
<reference evidence="13 14" key="1">
    <citation type="submission" date="2021-03" db="EMBL/GenBank/DDBJ databases">
        <title>Sequencing the genomes of 1000 actinobacteria strains.</title>
        <authorList>
            <person name="Klenk H.-P."/>
        </authorList>
    </citation>
    <scope>NUCLEOTIDE SEQUENCE [LARGE SCALE GENOMIC DNA]</scope>
    <source>
        <strain evidence="13 14">DSM 41480</strain>
    </source>
</reference>
<evidence type="ECO:0000256" key="2">
    <source>
        <dbReference type="ARBA" id="ARBA00011081"/>
    </source>
</evidence>
<gene>
    <name evidence="10" type="primary">dxs</name>
    <name evidence="13" type="ORF">JO379_000236</name>
</gene>
<evidence type="ECO:0000256" key="10">
    <source>
        <dbReference type="HAMAP-Rule" id="MF_00315"/>
    </source>
</evidence>
<evidence type="ECO:0000256" key="4">
    <source>
        <dbReference type="ARBA" id="ARBA00022679"/>
    </source>
</evidence>
<accession>A0ABS4XWX9</accession>
<keyword evidence="6 10" id="KW-0460">Magnesium</keyword>
<sequence>MTGPGALRALPAGRLSELAAQIRRRLVDTVCARGGHLGPNLGVVELTIALHRVFDSPRDTLLFDIGHQGYVHKLLTGRHEEFGTLRQASGLSGYLCRAESDHDLVENSHASTALSYADGLAKARRLTGEQDRAVVAVIGDGALTGGMAWEALDNIAAAPGRPVIIVLNDNGRSYAPTTGALARHLALLRGAGAQQSQVTGANVFTQHGLAFIGPVDGHDIPALENALRRARSLHSPVVVHVVTVKGQGYPPAENDDADRFHAVGVTDPVTGRPATSRPSAQGGPAAVPRSWTSVFGGELLALAGEREDLVAVTASMLRPTGLHLMAERFPGRVFDVGIAEQHAVTSAAGLAMGGLHPVVAIYATFLNRAFDQVLMDVALHQLPVTFVLDRAGITGPDGPSHHGMWDLSLLSVVPGIRVAAPRDTARLRELLREAVAIGNGPTALRLPKATTGTDLGALARMDGMDVLHRSTRRPLDVLLATAGATAPAAVQAARQLEEKEGIGCTVVDPRWIIPVNPALVHLAARHRLTITVEDNIRTGGFGTLLAQACTDTAVTTPVHSLGLPSAFLPHGPRDALLARAGLDADGIAKTVLHARTALTTYGLTPNTSPLNDTRRPQ</sequence>
<dbReference type="CDD" id="cd07033">
    <property type="entry name" value="TPP_PYR_DXS_TK_like"/>
    <property type="match status" value="1"/>
</dbReference>
<dbReference type="Pfam" id="PF02780">
    <property type="entry name" value="Transketolase_C"/>
    <property type="match status" value="1"/>
</dbReference>
<evidence type="ECO:0000256" key="8">
    <source>
        <dbReference type="ARBA" id="ARBA00023052"/>
    </source>
</evidence>
<feature type="region of interest" description="Disordered" evidence="11">
    <location>
        <begin position="268"/>
        <end position="287"/>
    </location>
</feature>
<keyword evidence="14" id="KW-1185">Reference proteome</keyword>
<comment type="similarity">
    <text evidence="2 10">Belongs to the transketolase family. DXPS subfamily.</text>
</comment>
<evidence type="ECO:0000313" key="13">
    <source>
        <dbReference type="EMBL" id="MBP2400767.1"/>
    </source>
</evidence>
<dbReference type="CDD" id="cd02007">
    <property type="entry name" value="TPP_DXS"/>
    <property type="match status" value="1"/>
</dbReference>
<feature type="binding site" evidence="10">
    <location>
        <position position="67"/>
    </location>
    <ligand>
        <name>thiamine diphosphate</name>
        <dbReference type="ChEBI" id="CHEBI:58937"/>
    </ligand>
</feature>
<dbReference type="EC" id="2.2.1.7" evidence="10"/>
<keyword evidence="8 10" id="KW-0786">Thiamine pyrophosphate</keyword>
<dbReference type="Pfam" id="PF02779">
    <property type="entry name" value="Transket_pyr"/>
    <property type="match status" value="1"/>
</dbReference>
<comment type="catalytic activity">
    <reaction evidence="10">
        <text>D-glyceraldehyde 3-phosphate + pyruvate + H(+) = 1-deoxy-D-xylulose 5-phosphate + CO2</text>
        <dbReference type="Rhea" id="RHEA:12605"/>
        <dbReference type="ChEBI" id="CHEBI:15361"/>
        <dbReference type="ChEBI" id="CHEBI:15378"/>
        <dbReference type="ChEBI" id="CHEBI:16526"/>
        <dbReference type="ChEBI" id="CHEBI:57792"/>
        <dbReference type="ChEBI" id="CHEBI:59776"/>
        <dbReference type="EC" id="2.2.1.7"/>
    </reaction>
</comment>
<feature type="binding site" evidence="10">
    <location>
        <position position="249"/>
    </location>
    <ligand>
        <name>thiamine diphosphate</name>
        <dbReference type="ChEBI" id="CHEBI:58937"/>
    </ligand>
</feature>
<evidence type="ECO:0000256" key="5">
    <source>
        <dbReference type="ARBA" id="ARBA00022723"/>
    </source>
</evidence>
<evidence type="ECO:0000256" key="7">
    <source>
        <dbReference type="ARBA" id="ARBA00022977"/>
    </source>
</evidence>
<dbReference type="Gene3D" id="3.40.50.920">
    <property type="match status" value="1"/>
</dbReference>
<evidence type="ECO:0000256" key="11">
    <source>
        <dbReference type="SAM" id="MobiDB-lite"/>
    </source>
</evidence>
<evidence type="ECO:0000256" key="9">
    <source>
        <dbReference type="ARBA" id="ARBA00023229"/>
    </source>
</evidence>
<dbReference type="PROSITE" id="PS00802">
    <property type="entry name" value="TRANSKETOLASE_2"/>
    <property type="match status" value="1"/>
</dbReference>
<comment type="cofactor">
    <cofactor evidence="10">
        <name>Mg(2+)</name>
        <dbReference type="ChEBI" id="CHEBI:18420"/>
    </cofactor>
    <text evidence="10">Binds 1 Mg(2+) ion per subunit.</text>
</comment>
<feature type="binding site" evidence="10">
    <location>
        <position position="340"/>
    </location>
    <ligand>
        <name>thiamine diphosphate</name>
        <dbReference type="ChEBI" id="CHEBI:58937"/>
    </ligand>
</feature>
<dbReference type="Gene3D" id="3.40.50.970">
    <property type="match status" value="2"/>
</dbReference>
<dbReference type="InterPro" id="IPR029061">
    <property type="entry name" value="THDP-binding"/>
</dbReference>